<dbReference type="GO" id="GO:0031593">
    <property type="term" value="F:polyubiquitin modification-dependent protein binding"/>
    <property type="evidence" value="ECO:0007669"/>
    <property type="project" value="TreeGrafter"/>
</dbReference>
<dbReference type="InterPro" id="IPR027040">
    <property type="entry name" value="PSMD4"/>
</dbReference>
<dbReference type="PANTHER" id="PTHR10223:SF0">
    <property type="entry name" value="26S PROTEASOME NON-ATPASE REGULATORY SUBUNIT 4"/>
    <property type="match status" value="1"/>
</dbReference>
<dbReference type="InterPro" id="IPR003903">
    <property type="entry name" value="UIM_dom"/>
</dbReference>
<dbReference type="SUPFAM" id="SSF53300">
    <property type="entry name" value="vWA-like"/>
    <property type="match status" value="1"/>
</dbReference>
<feature type="domain" description="VWFA" evidence="7">
    <location>
        <begin position="54"/>
        <end position="109"/>
    </location>
</feature>
<dbReference type="Pfam" id="PF13519">
    <property type="entry name" value="VWA_2"/>
    <property type="match status" value="1"/>
</dbReference>
<dbReference type="PROSITE" id="PS50330">
    <property type="entry name" value="UIM"/>
    <property type="match status" value="1"/>
</dbReference>
<dbReference type="Gene3D" id="6.10.250.380">
    <property type="match status" value="1"/>
</dbReference>
<reference evidence="8 9" key="1">
    <citation type="submission" date="2019-05" db="EMBL/GenBank/DDBJ databases">
        <title>Another draft genome of Portunus trituberculatus and its Hox gene families provides insights of decapod evolution.</title>
        <authorList>
            <person name="Jeong J.-H."/>
            <person name="Song I."/>
            <person name="Kim S."/>
            <person name="Choi T."/>
            <person name="Kim D."/>
            <person name="Ryu S."/>
            <person name="Kim W."/>
        </authorList>
    </citation>
    <scope>NUCLEOTIDE SEQUENCE [LARGE SCALE GENOMIC DNA]</scope>
    <source>
        <tissue evidence="8">Muscle</tissue>
    </source>
</reference>
<evidence type="ECO:0000256" key="5">
    <source>
        <dbReference type="ARBA" id="ARBA00044341"/>
    </source>
</evidence>
<dbReference type="EMBL" id="VSRR010003805">
    <property type="protein sequence ID" value="MPC37527.1"/>
    <property type="molecule type" value="Genomic_DNA"/>
</dbReference>
<dbReference type="FunFam" id="3.40.50.410:FF:000005">
    <property type="entry name" value="26S proteasome non-ATPase regulatory subunit 4"/>
    <property type="match status" value="1"/>
</dbReference>
<evidence type="ECO:0000256" key="2">
    <source>
        <dbReference type="ARBA" id="ARBA00014934"/>
    </source>
</evidence>
<comment type="similarity">
    <text evidence="1">Belongs to the proteasome subunit S5A family.</text>
</comment>
<dbReference type="InterPro" id="IPR002035">
    <property type="entry name" value="VWF_A"/>
</dbReference>
<feature type="compositionally biased region" description="Pro residues" evidence="6">
    <location>
        <begin position="249"/>
        <end position="259"/>
    </location>
</feature>
<evidence type="ECO:0000256" key="4">
    <source>
        <dbReference type="ARBA" id="ARBA00022942"/>
    </source>
</evidence>
<name>A0A5B7EWG5_PORTR</name>
<feature type="compositionally biased region" description="Low complexity" evidence="6">
    <location>
        <begin position="277"/>
        <end position="287"/>
    </location>
</feature>
<dbReference type="AlphaFoldDB" id="A0A5B7EWG5"/>
<evidence type="ECO:0000313" key="9">
    <source>
        <dbReference type="Proteomes" id="UP000324222"/>
    </source>
</evidence>
<proteinExistence type="inferred from homology"/>
<keyword evidence="4 8" id="KW-0647">Proteasome</keyword>
<keyword evidence="9" id="KW-1185">Reference proteome</keyword>
<evidence type="ECO:0000256" key="6">
    <source>
        <dbReference type="SAM" id="MobiDB-lite"/>
    </source>
</evidence>
<dbReference type="PANTHER" id="PTHR10223">
    <property type="entry name" value="26S PROTEASOME NON-ATPASE REGULATORY SUBUNIT 4"/>
    <property type="match status" value="1"/>
</dbReference>
<dbReference type="GO" id="GO:0005634">
    <property type="term" value="C:nucleus"/>
    <property type="evidence" value="ECO:0007669"/>
    <property type="project" value="TreeGrafter"/>
</dbReference>
<evidence type="ECO:0000313" key="8">
    <source>
        <dbReference type="EMBL" id="MPC37527.1"/>
    </source>
</evidence>
<dbReference type="OrthoDB" id="1731724at2759"/>
<dbReference type="GO" id="GO:0005829">
    <property type="term" value="C:cytosol"/>
    <property type="evidence" value="ECO:0007669"/>
    <property type="project" value="TreeGrafter"/>
</dbReference>
<dbReference type="GO" id="GO:0008540">
    <property type="term" value="C:proteasome regulatory particle, base subcomplex"/>
    <property type="evidence" value="ECO:0007669"/>
    <property type="project" value="TreeGrafter"/>
</dbReference>
<dbReference type="InterPro" id="IPR036465">
    <property type="entry name" value="vWFA_dom_sf"/>
</dbReference>
<feature type="region of interest" description="Disordered" evidence="6">
    <location>
        <begin position="221"/>
        <end position="303"/>
    </location>
</feature>
<evidence type="ECO:0000259" key="7">
    <source>
        <dbReference type="Pfam" id="PF13519"/>
    </source>
</evidence>
<feature type="compositionally biased region" description="Basic and acidic residues" evidence="6">
    <location>
        <begin position="221"/>
        <end position="236"/>
    </location>
</feature>
<organism evidence="8 9">
    <name type="scientific">Portunus trituberculatus</name>
    <name type="common">Swimming crab</name>
    <name type="synonym">Neptunus trituberculatus</name>
    <dbReference type="NCBI Taxonomy" id="210409"/>
    <lineage>
        <taxon>Eukaryota</taxon>
        <taxon>Metazoa</taxon>
        <taxon>Ecdysozoa</taxon>
        <taxon>Arthropoda</taxon>
        <taxon>Crustacea</taxon>
        <taxon>Multicrustacea</taxon>
        <taxon>Malacostraca</taxon>
        <taxon>Eumalacostraca</taxon>
        <taxon>Eucarida</taxon>
        <taxon>Decapoda</taxon>
        <taxon>Pleocyemata</taxon>
        <taxon>Brachyura</taxon>
        <taxon>Eubrachyura</taxon>
        <taxon>Portunoidea</taxon>
        <taxon>Portunidae</taxon>
        <taxon>Portuninae</taxon>
        <taxon>Portunus</taxon>
    </lineage>
</organism>
<feature type="compositionally biased region" description="Basic and acidic residues" evidence="6">
    <location>
        <begin position="336"/>
        <end position="353"/>
    </location>
</feature>
<evidence type="ECO:0000256" key="3">
    <source>
        <dbReference type="ARBA" id="ARBA00022737"/>
    </source>
</evidence>
<protein>
    <recommendedName>
        <fullName evidence="2">26S proteasome non-ATPase regulatory subunit 4</fullName>
    </recommendedName>
    <alternativeName>
        <fullName evidence="5">26S proteasome regulatory subunit RPN10</fullName>
    </alternativeName>
</protein>
<evidence type="ECO:0000256" key="1">
    <source>
        <dbReference type="ARBA" id="ARBA00005574"/>
    </source>
</evidence>
<gene>
    <name evidence="8" type="primary">Rpn10</name>
    <name evidence="8" type="ORF">E2C01_031010</name>
</gene>
<dbReference type="CDD" id="cd22297">
    <property type="entry name" value="PSMD4_RAZUL"/>
    <property type="match status" value="1"/>
</dbReference>
<keyword evidence="3" id="KW-0677">Repeat</keyword>
<feature type="region of interest" description="Disordered" evidence="6">
    <location>
        <begin position="319"/>
        <end position="353"/>
    </location>
</feature>
<sequence length="353" mass="38429">MLATFYVREQKTFLSSVSRLNLGKQGGCSPCLLLERHIIATIADSFTNPLGLTEVLATLTTDVGKILTPLHKVLPNGNINLLTGIRIAHLALKHRQSKNHKMRIVAFVGSPVEVEEKEIVKVAKRLKKEKVNIDIINFGETDMNQTLLESLVSTINGREGGSSHLVTVPPSPHLADALLSSPIVQGEDGAPAATYASGGGFEFGVDPNEDPELALALRVSMEEQRQRQQEEERRVAQESAKVAPMDTTPQPPTTTPTPQPAAAQEEPKEEPMDVDAPKAAAATPSEALKVKKEEEEQDFSQVMADPAFLESVLQTLPGVDPQSQVVKEAVGSLTQQEKDKDKDKKDKKKDDKQ</sequence>
<dbReference type="Proteomes" id="UP000324222">
    <property type="component" value="Unassembled WGS sequence"/>
</dbReference>
<dbReference type="GO" id="GO:0043161">
    <property type="term" value="P:proteasome-mediated ubiquitin-dependent protein catabolic process"/>
    <property type="evidence" value="ECO:0007669"/>
    <property type="project" value="TreeGrafter"/>
</dbReference>
<dbReference type="InterPro" id="IPR049590">
    <property type="entry name" value="PSMD4_RAZUL-like"/>
</dbReference>
<accession>A0A5B7EWG5</accession>
<comment type="caution">
    <text evidence="8">The sequence shown here is derived from an EMBL/GenBank/DDBJ whole genome shotgun (WGS) entry which is preliminary data.</text>
</comment>
<dbReference type="Gene3D" id="3.40.50.410">
    <property type="entry name" value="von Willebrand factor, type A domain"/>
    <property type="match status" value="1"/>
</dbReference>